<protein>
    <submittedName>
        <fullName evidence="1">Uncharacterized protein</fullName>
    </submittedName>
</protein>
<reference evidence="1 2" key="1">
    <citation type="journal article" date="2019" name="Genome Biol. Evol.">
        <title>Day and night: Metabolic profiles and evolutionary relationships of six axenic non-marine cyanobacteria.</title>
        <authorList>
            <person name="Will S.E."/>
            <person name="Henke P."/>
            <person name="Boedeker C."/>
            <person name="Huang S."/>
            <person name="Brinkmann H."/>
            <person name="Rohde M."/>
            <person name="Jarek M."/>
            <person name="Friedl T."/>
            <person name="Seufert S."/>
            <person name="Schumacher M."/>
            <person name="Overmann J."/>
            <person name="Neumann-Schaal M."/>
            <person name="Petersen J."/>
        </authorList>
    </citation>
    <scope>NUCLEOTIDE SEQUENCE [LARGE SCALE GENOMIC DNA]</scope>
    <source>
        <strain evidence="1 2">SAG 39.79</strain>
    </source>
</reference>
<dbReference type="EMBL" id="RSCK01000110">
    <property type="protein sequence ID" value="RUT02348.1"/>
    <property type="molecule type" value="Genomic_DNA"/>
</dbReference>
<dbReference type="RefSeq" id="WP_106166452.1">
    <property type="nucleotide sequence ID" value="NZ_JAVKZF010000001.1"/>
</dbReference>
<keyword evidence="2" id="KW-1185">Reference proteome</keyword>
<name>A0AB37UA29_9CYAN</name>
<gene>
    <name evidence="1" type="ORF">DSM107010_62880</name>
</gene>
<comment type="caution">
    <text evidence="1">The sequence shown here is derived from an EMBL/GenBank/DDBJ whole genome shotgun (WGS) entry which is preliminary data.</text>
</comment>
<organism evidence="1 2">
    <name type="scientific">Chroococcidiopsis cubana SAG 39.79</name>
    <dbReference type="NCBI Taxonomy" id="388085"/>
    <lineage>
        <taxon>Bacteria</taxon>
        <taxon>Bacillati</taxon>
        <taxon>Cyanobacteriota</taxon>
        <taxon>Cyanophyceae</taxon>
        <taxon>Chroococcidiopsidales</taxon>
        <taxon>Chroococcidiopsidaceae</taxon>
        <taxon>Chroococcidiopsis</taxon>
    </lineage>
</organism>
<accession>A0AB37UA29</accession>
<proteinExistence type="predicted"/>
<sequence length="141" mass="16225">MTQSPDKYRKYLADIEDCAAKGMTHEDIGDYIGLASRTVRHWCRAYPEVMAAYRRGRAKAKVYVVGKLFDLIEEGNVAATIFYLKTQCKWRETGTIKDDLQDFDNTPTTLSEESQDRIGTLIREVEEEFRAMDTLRATKDT</sequence>
<evidence type="ECO:0000313" key="2">
    <source>
        <dbReference type="Proteomes" id="UP000282574"/>
    </source>
</evidence>
<dbReference type="AlphaFoldDB" id="A0AB37UA29"/>
<dbReference type="Proteomes" id="UP000282574">
    <property type="component" value="Unassembled WGS sequence"/>
</dbReference>
<evidence type="ECO:0000313" key="1">
    <source>
        <dbReference type="EMBL" id="RUT02348.1"/>
    </source>
</evidence>